<dbReference type="STRING" id="1960309.SAMN03159343_3602"/>
<dbReference type="AlphaFoldDB" id="A0A1G4YUR8"/>
<dbReference type="NCBIfam" id="TIGR02228">
    <property type="entry name" value="sigpep_I_arch"/>
    <property type="match status" value="1"/>
</dbReference>
<dbReference type="EC" id="3.4.21.89" evidence="5"/>
<evidence type="ECO:0000256" key="5">
    <source>
        <dbReference type="NCBIfam" id="TIGR02228"/>
    </source>
</evidence>
<dbReference type="PANTHER" id="PTHR10806:SF6">
    <property type="entry name" value="SIGNAL PEPTIDASE COMPLEX CATALYTIC SUBUNIT SEC11"/>
    <property type="match status" value="1"/>
</dbReference>
<reference evidence="9" key="1">
    <citation type="submission" date="2016-10" db="EMBL/GenBank/DDBJ databases">
        <authorList>
            <person name="Varghese N."/>
            <person name="Submissions S."/>
        </authorList>
    </citation>
    <scope>NUCLEOTIDE SEQUENCE [LARGE SCALE GENOMIC DNA]</scope>
    <source>
        <strain evidence="9">DSM 45722</strain>
    </source>
</reference>
<dbReference type="InterPro" id="IPR001733">
    <property type="entry name" value="Peptidase_S26B"/>
</dbReference>
<evidence type="ECO:0000256" key="2">
    <source>
        <dbReference type="ARBA" id="ARBA00022692"/>
    </source>
</evidence>
<evidence type="ECO:0000259" key="7">
    <source>
        <dbReference type="Pfam" id="PF10502"/>
    </source>
</evidence>
<dbReference type="GO" id="GO:0016020">
    <property type="term" value="C:membrane"/>
    <property type="evidence" value="ECO:0007669"/>
    <property type="project" value="UniProtKB-SubCell"/>
</dbReference>
<dbReference type="PANTHER" id="PTHR10806">
    <property type="entry name" value="SIGNAL PEPTIDASE COMPLEX CATALYTIC SUBUNIT SEC11"/>
    <property type="match status" value="1"/>
</dbReference>
<keyword evidence="9" id="KW-1185">Reference proteome</keyword>
<gene>
    <name evidence="8" type="ORF">SAMN03159343_3602</name>
</gene>
<evidence type="ECO:0000256" key="4">
    <source>
        <dbReference type="ARBA" id="ARBA00023136"/>
    </source>
</evidence>
<dbReference type="Proteomes" id="UP000198981">
    <property type="component" value="Unassembled WGS sequence"/>
</dbReference>
<sequence>MTSAVRLARQVLTVVLGTVLLAVTSVALLVALYPRVTDGQALAVLSGSMRPGMEVGAMVFTERVDPATLGPGDVITFVRPGGQGELVTHRVVAVDTTSGSPAFTTRGDANDVDDLDPVPAASVVGAPRWVVPELGRWASVVHSPKGFGALVLLTCAVIALSPGRRPVEPDPVEEPALTEPARLRLV</sequence>
<feature type="transmembrane region" description="Helical" evidence="6">
    <location>
        <begin position="12"/>
        <end position="33"/>
    </location>
</feature>
<dbReference type="SUPFAM" id="SSF51306">
    <property type="entry name" value="LexA/Signal peptidase"/>
    <property type="match status" value="1"/>
</dbReference>
<accession>A0A1G4YUR8</accession>
<dbReference type="Pfam" id="PF10502">
    <property type="entry name" value="Peptidase_S26"/>
    <property type="match status" value="1"/>
</dbReference>
<evidence type="ECO:0000256" key="1">
    <source>
        <dbReference type="ARBA" id="ARBA00004370"/>
    </source>
</evidence>
<dbReference type="GO" id="GO:0009003">
    <property type="term" value="F:signal peptidase activity"/>
    <property type="evidence" value="ECO:0007669"/>
    <property type="project" value="UniProtKB-EC"/>
</dbReference>
<feature type="domain" description="Peptidase S26" evidence="7">
    <location>
        <begin position="22"/>
        <end position="94"/>
    </location>
</feature>
<organism evidence="8 9">
    <name type="scientific">Klenkia marina</name>
    <dbReference type="NCBI Taxonomy" id="1960309"/>
    <lineage>
        <taxon>Bacteria</taxon>
        <taxon>Bacillati</taxon>
        <taxon>Actinomycetota</taxon>
        <taxon>Actinomycetes</taxon>
        <taxon>Geodermatophilales</taxon>
        <taxon>Geodermatophilaceae</taxon>
        <taxon>Klenkia</taxon>
    </lineage>
</organism>
<evidence type="ECO:0000313" key="8">
    <source>
        <dbReference type="EMBL" id="SCX57183.1"/>
    </source>
</evidence>
<dbReference type="RefSeq" id="WP_165839426.1">
    <property type="nucleotide sequence ID" value="NZ_FMUH01000006.1"/>
</dbReference>
<evidence type="ECO:0000256" key="6">
    <source>
        <dbReference type="SAM" id="Phobius"/>
    </source>
</evidence>
<protein>
    <recommendedName>
        <fullName evidence="5">Signal peptidase I</fullName>
        <ecNumber evidence="5">3.4.21.89</ecNumber>
    </recommendedName>
</protein>
<dbReference type="GO" id="GO:0004252">
    <property type="term" value="F:serine-type endopeptidase activity"/>
    <property type="evidence" value="ECO:0007669"/>
    <property type="project" value="UniProtKB-UniRule"/>
</dbReference>
<dbReference type="InterPro" id="IPR036286">
    <property type="entry name" value="LexA/Signal_pep-like_sf"/>
</dbReference>
<dbReference type="CDD" id="cd06530">
    <property type="entry name" value="S26_SPase_I"/>
    <property type="match status" value="1"/>
</dbReference>
<proteinExistence type="predicted"/>
<dbReference type="Gene3D" id="2.10.109.10">
    <property type="entry name" value="Umud Fragment, subunit A"/>
    <property type="match status" value="1"/>
</dbReference>
<name>A0A1G4YUR8_9ACTN</name>
<evidence type="ECO:0000256" key="3">
    <source>
        <dbReference type="ARBA" id="ARBA00022989"/>
    </source>
</evidence>
<evidence type="ECO:0000313" key="9">
    <source>
        <dbReference type="Proteomes" id="UP000198981"/>
    </source>
</evidence>
<keyword evidence="4 6" id="KW-0472">Membrane</keyword>
<keyword evidence="2 6" id="KW-0812">Transmembrane</keyword>
<dbReference type="GO" id="GO:0006465">
    <property type="term" value="P:signal peptide processing"/>
    <property type="evidence" value="ECO:0007669"/>
    <property type="project" value="UniProtKB-UniRule"/>
</dbReference>
<dbReference type="EMBL" id="FMUH01000006">
    <property type="protein sequence ID" value="SCX57183.1"/>
    <property type="molecule type" value="Genomic_DNA"/>
</dbReference>
<comment type="subcellular location">
    <subcellularLocation>
        <location evidence="1">Membrane</location>
    </subcellularLocation>
</comment>
<keyword evidence="3 6" id="KW-1133">Transmembrane helix</keyword>
<dbReference type="InterPro" id="IPR019533">
    <property type="entry name" value="Peptidase_S26"/>
</dbReference>